<evidence type="ECO:0000256" key="1">
    <source>
        <dbReference type="SAM" id="MobiDB-lite"/>
    </source>
</evidence>
<dbReference type="SUPFAM" id="SSF52833">
    <property type="entry name" value="Thioredoxin-like"/>
    <property type="match status" value="1"/>
</dbReference>
<dbReference type="Proteomes" id="UP000179807">
    <property type="component" value="Unassembled WGS sequence"/>
</dbReference>
<dbReference type="OrthoDB" id="442921at2759"/>
<evidence type="ECO:0000313" key="4">
    <source>
        <dbReference type="Proteomes" id="UP000179807"/>
    </source>
</evidence>
<dbReference type="EMBL" id="MLAK01000626">
    <property type="protein sequence ID" value="OHT09949.1"/>
    <property type="molecule type" value="Genomic_DNA"/>
</dbReference>
<keyword evidence="4" id="KW-1185">Reference proteome</keyword>
<reference evidence="3" key="1">
    <citation type="submission" date="2016-10" db="EMBL/GenBank/DDBJ databases">
        <authorList>
            <person name="Benchimol M."/>
            <person name="Almeida L.G."/>
            <person name="Vasconcelos A.T."/>
            <person name="Perreira-Neves A."/>
            <person name="Rosa I.A."/>
            <person name="Tasca T."/>
            <person name="Bogo M.R."/>
            <person name="de Souza W."/>
        </authorList>
    </citation>
    <scope>NUCLEOTIDE SEQUENCE [LARGE SCALE GENOMIC DNA]</scope>
    <source>
        <strain evidence="3">K</strain>
    </source>
</reference>
<organism evidence="3 4">
    <name type="scientific">Tritrichomonas foetus</name>
    <dbReference type="NCBI Taxonomy" id="1144522"/>
    <lineage>
        <taxon>Eukaryota</taxon>
        <taxon>Metamonada</taxon>
        <taxon>Parabasalia</taxon>
        <taxon>Tritrichomonadida</taxon>
        <taxon>Tritrichomonadidae</taxon>
        <taxon>Tritrichomonas</taxon>
    </lineage>
</organism>
<dbReference type="PROSITE" id="PS50053">
    <property type="entry name" value="UBIQUITIN_2"/>
    <property type="match status" value="1"/>
</dbReference>
<dbReference type="RefSeq" id="XP_068363085.1">
    <property type="nucleotide sequence ID" value="XM_068501732.1"/>
</dbReference>
<accession>A0A1J4KKQ3</accession>
<gene>
    <name evidence="3" type="ORF">TRFO_21043</name>
</gene>
<dbReference type="Gene3D" id="3.40.30.10">
    <property type="entry name" value="Glutaredoxin"/>
    <property type="match status" value="1"/>
</dbReference>
<dbReference type="InterPro" id="IPR036249">
    <property type="entry name" value="Thioredoxin-like_sf"/>
</dbReference>
<feature type="domain" description="Ubiquitin-like" evidence="2">
    <location>
        <begin position="262"/>
        <end position="337"/>
    </location>
</feature>
<evidence type="ECO:0000259" key="2">
    <source>
        <dbReference type="PROSITE" id="PS50053"/>
    </source>
</evidence>
<feature type="region of interest" description="Disordered" evidence="1">
    <location>
        <begin position="400"/>
        <end position="436"/>
    </location>
</feature>
<dbReference type="CDD" id="cd01763">
    <property type="entry name" value="Ubl_SUMO_like"/>
    <property type="match status" value="2"/>
</dbReference>
<dbReference type="PANTHER" id="PTHR10562">
    <property type="entry name" value="SMALL UBIQUITIN-RELATED MODIFIER"/>
    <property type="match status" value="1"/>
</dbReference>
<protein>
    <recommendedName>
        <fullName evidence="2">Ubiquitin-like domain-containing protein</fullName>
    </recommendedName>
</protein>
<sequence length="547" mass="61469">MNFSYLFSYGFQKQRESAYFEVNKRSIMSSSQPTLPQPKKPVKYTPASLRIMQTCDKAFHEHRFVLLYFTNRKTFNQMFTEPNFKHLVKSHFTFLQLSRADKAGNWLTTTYHFQSSPYYAILDPSTGNFITIYYGDMTLEELSGWLAKFSSKFANSTSVFTKLIEDLQEVKRKTQYAYGTKLRITFVSSKLEDKILYVNKSAPLQMAFEKYCADQNIDIDQYYFLFRGLQLPPEMTATQFCMRNGSVINVHHLEDRTSTEQISITVVGTDNNSSVFHVGKGKKIGQFLRNYCEVNRLQPANVRFTYKSDLVNDDLTFAEHNMKNGDQIYAHLKTFAPPPEYLYRLPLKPNEMPPMLSGVGADSGFDPVQMAQVAQMAASTMQIHQPGMMYMSFGNQVGQPTAPGGAATGQRPPQAMGMPSSLPQSLTSSLGSQGTGMPNSINSSLNSSMSGSINSNINSNLNSSNMNSNMNSSMNQAPQMSQMAGMPAQIPQMNPAQMGAGVPGQMPHQYNQLYPMPPSKVYTAYPSKSVEQNQNQSLWEFGDMSMQ</sequence>
<dbReference type="AlphaFoldDB" id="A0A1J4KKQ3"/>
<dbReference type="Gene3D" id="3.10.20.90">
    <property type="entry name" value="Phosphatidylinositol 3-kinase Catalytic Subunit, Chain A, domain 1"/>
    <property type="match status" value="2"/>
</dbReference>
<evidence type="ECO:0000313" key="3">
    <source>
        <dbReference type="EMBL" id="OHT09949.1"/>
    </source>
</evidence>
<comment type="caution">
    <text evidence="3">The sequence shown here is derived from an EMBL/GenBank/DDBJ whole genome shotgun (WGS) entry which is preliminary data.</text>
</comment>
<proteinExistence type="predicted"/>
<name>A0A1J4KKQ3_9EUKA</name>
<dbReference type="GeneID" id="94836436"/>
<dbReference type="Pfam" id="PF11976">
    <property type="entry name" value="Rad60-SLD"/>
    <property type="match status" value="1"/>
</dbReference>
<dbReference type="SUPFAM" id="SSF54236">
    <property type="entry name" value="Ubiquitin-like"/>
    <property type="match status" value="2"/>
</dbReference>
<dbReference type="InterPro" id="IPR000626">
    <property type="entry name" value="Ubiquitin-like_dom"/>
</dbReference>
<dbReference type="InterPro" id="IPR022617">
    <property type="entry name" value="Rad60/SUMO-like_dom"/>
</dbReference>
<dbReference type="InterPro" id="IPR029071">
    <property type="entry name" value="Ubiquitin-like_domsf"/>
</dbReference>
<dbReference type="VEuPathDB" id="TrichDB:TRFO_21043"/>